<feature type="transmembrane region" description="Helical" evidence="15">
    <location>
        <begin position="168"/>
        <end position="191"/>
    </location>
</feature>
<reference evidence="18" key="2">
    <citation type="submission" date="2021-10" db="EMBL/GenBank/DDBJ databases">
        <title>Phylogenomics reveals ancestral predisposition of the termite-cultivated fungus Termitomyces towards a domesticated lifestyle.</title>
        <authorList>
            <person name="Auxier B."/>
            <person name="Grum-Grzhimaylo A."/>
            <person name="Cardenas M.E."/>
            <person name="Lodge J.D."/>
            <person name="Laessoe T."/>
            <person name="Pedersen O."/>
            <person name="Smith M.E."/>
            <person name="Kuyper T.W."/>
            <person name="Franco-Molano E.A."/>
            <person name="Baroni T.J."/>
            <person name="Aanen D.K."/>
        </authorList>
    </citation>
    <scope>NUCLEOTIDE SEQUENCE</scope>
    <source>
        <strain evidence="18">AP01</strain>
        <tissue evidence="18">Mycelium</tissue>
    </source>
</reference>
<dbReference type="PROSITE" id="PS51384">
    <property type="entry name" value="FAD_FR"/>
    <property type="match status" value="1"/>
</dbReference>
<evidence type="ECO:0000256" key="4">
    <source>
        <dbReference type="ARBA" id="ARBA00022448"/>
    </source>
</evidence>
<accession>A0A9P7KCN3</accession>
<dbReference type="EC" id="1.16.1.9" evidence="3"/>
<keyword evidence="6 15" id="KW-0812">Transmembrane</keyword>
<evidence type="ECO:0000256" key="9">
    <source>
        <dbReference type="ARBA" id="ARBA00023002"/>
    </source>
</evidence>
<feature type="chain" id="PRO_5040301172" description="ferric-chelate reductase (NADPH)" evidence="16">
    <location>
        <begin position="23"/>
        <end position="746"/>
    </location>
</feature>
<dbReference type="PANTHER" id="PTHR32361:SF9">
    <property type="entry name" value="FERRIC REDUCTASE TRANSMEMBRANE COMPONENT 3-RELATED"/>
    <property type="match status" value="1"/>
</dbReference>
<dbReference type="Pfam" id="PF08030">
    <property type="entry name" value="NAD_binding_6"/>
    <property type="match status" value="1"/>
</dbReference>
<evidence type="ECO:0000256" key="7">
    <source>
        <dbReference type="ARBA" id="ARBA00022982"/>
    </source>
</evidence>
<dbReference type="InterPro" id="IPR013130">
    <property type="entry name" value="Fe3_Rdtase_TM_dom"/>
</dbReference>
<evidence type="ECO:0000256" key="13">
    <source>
        <dbReference type="ARBA" id="ARBA00048483"/>
    </source>
</evidence>
<dbReference type="AlphaFoldDB" id="A0A9P7KCN3"/>
<evidence type="ECO:0000259" key="17">
    <source>
        <dbReference type="PROSITE" id="PS51384"/>
    </source>
</evidence>
<keyword evidence="9" id="KW-0560">Oxidoreductase</keyword>
<feature type="transmembrane region" description="Helical" evidence="15">
    <location>
        <begin position="248"/>
        <end position="271"/>
    </location>
</feature>
<keyword evidence="10" id="KW-0406">Ion transport</keyword>
<dbReference type="CDD" id="cd06186">
    <property type="entry name" value="NOX_Duox_like_FAD_NADP"/>
    <property type="match status" value="1"/>
</dbReference>
<evidence type="ECO:0000256" key="6">
    <source>
        <dbReference type="ARBA" id="ARBA00022692"/>
    </source>
</evidence>
<reference evidence="18" key="1">
    <citation type="submission" date="2020-07" db="EMBL/GenBank/DDBJ databases">
        <authorList>
            <person name="Nieuwenhuis M."/>
            <person name="Van De Peppel L.J.J."/>
        </authorList>
    </citation>
    <scope>NUCLEOTIDE SEQUENCE</scope>
    <source>
        <strain evidence="18">AP01</strain>
        <tissue evidence="18">Mycelium</tissue>
    </source>
</reference>
<comment type="catalytic activity">
    <reaction evidence="13">
        <text>2 a Fe(II)-siderophore + NADP(+) + H(+) = 2 a Fe(III)-siderophore + NADPH</text>
        <dbReference type="Rhea" id="RHEA:28795"/>
        <dbReference type="Rhea" id="RHEA-COMP:11342"/>
        <dbReference type="Rhea" id="RHEA-COMP:11344"/>
        <dbReference type="ChEBI" id="CHEBI:15378"/>
        <dbReference type="ChEBI" id="CHEBI:29033"/>
        <dbReference type="ChEBI" id="CHEBI:29034"/>
        <dbReference type="ChEBI" id="CHEBI:57783"/>
        <dbReference type="ChEBI" id="CHEBI:58349"/>
        <dbReference type="EC" id="1.16.1.9"/>
    </reaction>
</comment>
<sequence length="746" mass="83303">MPPAALVAALTVALAVSPVAKAVANPAVAKLPSSGLCYLACQLGLEKPQFADYPVGATYFEERYHSVYWLTSAVYCLDTYCKEIFDREYARLNFDFEHEGPGPVNSSDYYRSLTDYSAIEAVDVQDYEALQDMIFNTTVAITQHNFDTAYRTQLSFPRTEIYDHAFGWSMYLLLSFMLFGGIINRFVALYVARMHLKDPEDAYMAIAPGNALLLGKVQMWWRRNVSVPAAFGYRHIQPWGWFAVPTRLQALGIFFYVAINTIFTFVGYKLFRDNMFYPGRNDIQFWVYVADRTGIMSFWNLPLLWALGGRNDVLIWLTGWSYQSCNIFHRWVSTVATTQAIVHSAAYTWYVVATGTGVAANFADMYWATGVFATVTMSLMIPLAIRPIREKLYELFLLLHIVLAAATLVLLFYHVTEMDGTYDAWLWACVGLWVFDRVLRYVRVGVLSYKTMRSGGENTVASLTNQPGEGGLVRLTVQSSISIEPKPGSYYYLYTPRSWTPWENHPFTLASWEQTPGGTTFHFHFAPQAGATRKIEKRIAQTKELSTKMRVLLEGPYGTVHPVSSYEHILLVAGGSGISAILPYAFSLVNSSPRHARKVTIHWVVRNAAYAADLLSHELAPQNMPGIDVHVYVSREDGAVATDFIDRLPNRVAGADDTSSLDGDGSGAHKEKGGVPLKVAGGRPVVADLLVHHISQLIGSERLAVLACGPASMLDDLRRAVAKSYGNGEGQVRGDALEYFEEAFNW</sequence>
<evidence type="ECO:0000313" key="18">
    <source>
        <dbReference type="EMBL" id="KAG5645748.1"/>
    </source>
</evidence>
<dbReference type="InterPro" id="IPR017927">
    <property type="entry name" value="FAD-bd_FR_type"/>
</dbReference>
<comment type="caution">
    <text evidence="18">The sequence shown here is derived from an EMBL/GenBank/DDBJ whole genome shotgun (WGS) entry which is preliminary data.</text>
</comment>
<evidence type="ECO:0000256" key="2">
    <source>
        <dbReference type="ARBA" id="ARBA00006278"/>
    </source>
</evidence>
<keyword evidence="12" id="KW-0325">Glycoprotein</keyword>
<name>A0A9P7KCN3_9AGAR</name>
<dbReference type="EMBL" id="JABCKV010000032">
    <property type="protein sequence ID" value="KAG5645748.1"/>
    <property type="molecule type" value="Genomic_DNA"/>
</dbReference>
<feature type="region of interest" description="Disordered" evidence="14">
    <location>
        <begin position="655"/>
        <end position="675"/>
    </location>
</feature>
<keyword evidence="16" id="KW-0732">Signal</keyword>
<evidence type="ECO:0000256" key="1">
    <source>
        <dbReference type="ARBA" id="ARBA00004651"/>
    </source>
</evidence>
<evidence type="ECO:0000256" key="8">
    <source>
        <dbReference type="ARBA" id="ARBA00022989"/>
    </source>
</evidence>
<protein>
    <recommendedName>
        <fullName evidence="3">ferric-chelate reductase (NADPH)</fullName>
        <ecNumber evidence="3">1.16.1.9</ecNumber>
    </recommendedName>
</protein>
<dbReference type="InterPro" id="IPR017938">
    <property type="entry name" value="Riboflavin_synthase-like_b-brl"/>
</dbReference>
<dbReference type="OrthoDB" id="4494341at2759"/>
<dbReference type="SUPFAM" id="SSF52343">
    <property type="entry name" value="Ferredoxin reductase-like, C-terminal NADP-linked domain"/>
    <property type="match status" value="1"/>
</dbReference>
<feature type="transmembrane region" description="Helical" evidence="15">
    <location>
        <begin position="392"/>
        <end position="413"/>
    </location>
</feature>
<keyword evidence="19" id="KW-1185">Reference proteome</keyword>
<dbReference type="InterPro" id="IPR013112">
    <property type="entry name" value="FAD-bd_8"/>
</dbReference>
<evidence type="ECO:0000256" key="11">
    <source>
        <dbReference type="ARBA" id="ARBA00023136"/>
    </source>
</evidence>
<comment type="similarity">
    <text evidence="2">Belongs to the ferric reductase (FRE) family.</text>
</comment>
<dbReference type="Gene3D" id="3.40.50.80">
    <property type="entry name" value="Nucleotide-binding domain of ferredoxin-NADP reductase (FNR) module"/>
    <property type="match status" value="1"/>
</dbReference>
<evidence type="ECO:0000313" key="19">
    <source>
        <dbReference type="Proteomes" id="UP000775547"/>
    </source>
</evidence>
<evidence type="ECO:0000256" key="5">
    <source>
        <dbReference type="ARBA" id="ARBA00022475"/>
    </source>
</evidence>
<feature type="domain" description="FAD-binding FR-type" evidence="17">
    <location>
        <begin position="431"/>
        <end position="563"/>
    </location>
</feature>
<keyword evidence="7" id="KW-0249">Electron transport</keyword>
<dbReference type="SFLD" id="SFLDG01168">
    <property type="entry name" value="Ferric_reductase_subgroup_(FRE"/>
    <property type="match status" value="1"/>
</dbReference>
<dbReference type="GO" id="GO:0006879">
    <property type="term" value="P:intracellular iron ion homeostasis"/>
    <property type="evidence" value="ECO:0007669"/>
    <property type="project" value="TreeGrafter"/>
</dbReference>
<keyword evidence="4" id="KW-0813">Transport</keyword>
<dbReference type="GO" id="GO:0006826">
    <property type="term" value="P:iron ion transport"/>
    <property type="evidence" value="ECO:0007669"/>
    <property type="project" value="TreeGrafter"/>
</dbReference>
<dbReference type="Pfam" id="PF01794">
    <property type="entry name" value="Ferric_reduct"/>
    <property type="match status" value="1"/>
</dbReference>
<dbReference type="GO" id="GO:0015677">
    <property type="term" value="P:copper ion import"/>
    <property type="evidence" value="ECO:0007669"/>
    <property type="project" value="TreeGrafter"/>
</dbReference>
<keyword evidence="11 15" id="KW-0472">Membrane</keyword>
<dbReference type="InterPro" id="IPR051410">
    <property type="entry name" value="Ferric/Cupric_Reductase"/>
</dbReference>
<proteinExistence type="inferred from homology"/>
<feature type="transmembrane region" description="Helical" evidence="15">
    <location>
        <begin position="365"/>
        <end position="385"/>
    </location>
</feature>
<dbReference type="GO" id="GO:0052851">
    <property type="term" value="F:ferric-chelate reductase (NADPH) activity"/>
    <property type="evidence" value="ECO:0007669"/>
    <property type="project" value="UniProtKB-EC"/>
</dbReference>
<evidence type="ECO:0000256" key="14">
    <source>
        <dbReference type="SAM" id="MobiDB-lite"/>
    </source>
</evidence>
<evidence type="ECO:0000256" key="3">
    <source>
        <dbReference type="ARBA" id="ARBA00012668"/>
    </source>
</evidence>
<evidence type="ECO:0000256" key="12">
    <source>
        <dbReference type="ARBA" id="ARBA00023180"/>
    </source>
</evidence>
<feature type="signal peptide" evidence="16">
    <location>
        <begin position="1"/>
        <end position="22"/>
    </location>
</feature>
<evidence type="ECO:0000256" key="15">
    <source>
        <dbReference type="SAM" id="Phobius"/>
    </source>
</evidence>
<evidence type="ECO:0000256" key="10">
    <source>
        <dbReference type="ARBA" id="ARBA00023065"/>
    </source>
</evidence>
<dbReference type="InterPro" id="IPR013121">
    <property type="entry name" value="Fe_red_NAD-bd_6"/>
</dbReference>
<keyword evidence="8 15" id="KW-1133">Transmembrane helix</keyword>
<gene>
    <name evidence="18" type="ORF">DXG03_005285</name>
</gene>
<dbReference type="SUPFAM" id="SSF63380">
    <property type="entry name" value="Riboflavin synthase domain-like"/>
    <property type="match status" value="1"/>
</dbReference>
<keyword evidence="5" id="KW-1003">Cell membrane</keyword>
<dbReference type="SFLD" id="SFLDS00052">
    <property type="entry name" value="Ferric_Reductase_Domain"/>
    <property type="match status" value="1"/>
</dbReference>
<dbReference type="InterPro" id="IPR039261">
    <property type="entry name" value="FNR_nucleotide-bd"/>
</dbReference>
<dbReference type="PANTHER" id="PTHR32361">
    <property type="entry name" value="FERRIC/CUPRIC REDUCTASE TRANSMEMBRANE COMPONENT"/>
    <property type="match status" value="1"/>
</dbReference>
<feature type="transmembrane region" description="Helical" evidence="15">
    <location>
        <begin position="203"/>
        <end position="221"/>
    </location>
</feature>
<dbReference type="GO" id="GO:0005886">
    <property type="term" value="C:plasma membrane"/>
    <property type="evidence" value="ECO:0007669"/>
    <property type="project" value="UniProtKB-SubCell"/>
</dbReference>
<organism evidence="18 19">
    <name type="scientific">Asterophora parasitica</name>
    <dbReference type="NCBI Taxonomy" id="117018"/>
    <lineage>
        <taxon>Eukaryota</taxon>
        <taxon>Fungi</taxon>
        <taxon>Dikarya</taxon>
        <taxon>Basidiomycota</taxon>
        <taxon>Agaricomycotina</taxon>
        <taxon>Agaricomycetes</taxon>
        <taxon>Agaricomycetidae</taxon>
        <taxon>Agaricales</taxon>
        <taxon>Tricholomatineae</taxon>
        <taxon>Lyophyllaceae</taxon>
        <taxon>Asterophora</taxon>
    </lineage>
</organism>
<comment type="subcellular location">
    <subcellularLocation>
        <location evidence="1">Cell membrane</location>
        <topology evidence="1">Multi-pass membrane protein</topology>
    </subcellularLocation>
</comment>
<dbReference type="Proteomes" id="UP000775547">
    <property type="component" value="Unassembled WGS sequence"/>
</dbReference>
<evidence type="ECO:0000256" key="16">
    <source>
        <dbReference type="SAM" id="SignalP"/>
    </source>
</evidence>
<dbReference type="Pfam" id="PF08022">
    <property type="entry name" value="FAD_binding_8"/>
    <property type="match status" value="1"/>
</dbReference>